<sequence length="99" mass="11032">MGCFFALFAGIFPRLGLLIVWIARPRLVDAAFDSWIWPLLGLIFLPFATLMYVILYTGGGLNGFDWFWIVLAGLLDVAHWGAGWTQRRQAPGYPGTAQA</sequence>
<feature type="transmembrane region" description="Helical" evidence="1">
    <location>
        <begin position="6"/>
        <end position="23"/>
    </location>
</feature>
<keyword evidence="1" id="KW-0472">Membrane</keyword>
<dbReference type="EMBL" id="SJKB01000003">
    <property type="protein sequence ID" value="TCC63370.1"/>
    <property type="molecule type" value="Genomic_DNA"/>
</dbReference>
<protein>
    <submittedName>
        <fullName evidence="2">Uncharacterized protein</fullName>
    </submittedName>
</protein>
<reference evidence="2 3" key="1">
    <citation type="submission" date="2019-02" db="EMBL/GenBank/DDBJ databases">
        <title>Kribbella capetownensis sp. nov. and Kribbella speibonae sp. nov., isolated from soil.</title>
        <authorList>
            <person name="Curtis S.M."/>
            <person name="Norton I."/>
            <person name="Everest G.J."/>
            <person name="Meyers P.R."/>
        </authorList>
    </citation>
    <scope>NUCLEOTIDE SEQUENCE [LARGE SCALE GENOMIC DNA]</scope>
    <source>
        <strain evidence="2 3">NRRL B-24813</strain>
    </source>
</reference>
<name>A0A4R0KSG3_9ACTN</name>
<keyword evidence="3" id="KW-1185">Reference proteome</keyword>
<dbReference type="AlphaFoldDB" id="A0A4R0KSG3"/>
<accession>A0A4R0KSG3</accession>
<feature type="transmembrane region" description="Helical" evidence="1">
    <location>
        <begin position="35"/>
        <end position="54"/>
    </location>
</feature>
<dbReference type="RefSeq" id="WP_131354320.1">
    <property type="nucleotide sequence ID" value="NZ_SJKB01000003.1"/>
</dbReference>
<proteinExistence type="predicted"/>
<comment type="caution">
    <text evidence="2">The sequence shown here is derived from an EMBL/GenBank/DDBJ whole genome shotgun (WGS) entry which is preliminary data.</text>
</comment>
<organism evidence="2 3">
    <name type="scientific">Kribbella pittospori</name>
    <dbReference type="NCBI Taxonomy" id="722689"/>
    <lineage>
        <taxon>Bacteria</taxon>
        <taxon>Bacillati</taxon>
        <taxon>Actinomycetota</taxon>
        <taxon>Actinomycetes</taxon>
        <taxon>Propionibacteriales</taxon>
        <taxon>Kribbellaceae</taxon>
        <taxon>Kribbella</taxon>
    </lineage>
</organism>
<keyword evidence="1" id="KW-0812">Transmembrane</keyword>
<dbReference type="OrthoDB" id="3296935at2"/>
<keyword evidence="1" id="KW-1133">Transmembrane helix</keyword>
<evidence type="ECO:0000313" key="3">
    <source>
        <dbReference type="Proteomes" id="UP000291144"/>
    </source>
</evidence>
<feature type="transmembrane region" description="Helical" evidence="1">
    <location>
        <begin position="66"/>
        <end position="84"/>
    </location>
</feature>
<dbReference type="Proteomes" id="UP000291144">
    <property type="component" value="Unassembled WGS sequence"/>
</dbReference>
<evidence type="ECO:0000256" key="1">
    <source>
        <dbReference type="SAM" id="Phobius"/>
    </source>
</evidence>
<evidence type="ECO:0000313" key="2">
    <source>
        <dbReference type="EMBL" id="TCC63370.1"/>
    </source>
</evidence>
<gene>
    <name evidence="2" type="ORF">E0H73_13055</name>
</gene>